<dbReference type="Proteomes" id="UP000218934">
    <property type="component" value="Unassembled WGS sequence"/>
</dbReference>
<feature type="transmembrane region" description="Helical" evidence="1">
    <location>
        <begin position="55"/>
        <end position="75"/>
    </location>
</feature>
<evidence type="ECO:0000313" key="2">
    <source>
        <dbReference type="EMBL" id="PCE42574.1"/>
    </source>
</evidence>
<gene>
    <name evidence="2" type="ORF">COO09_09165</name>
</gene>
<feature type="transmembrane region" description="Helical" evidence="1">
    <location>
        <begin position="114"/>
        <end position="134"/>
    </location>
</feature>
<keyword evidence="1" id="KW-1133">Transmembrane helix</keyword>
<proteinExistence type="predicted"/>
<sequence length="145" mass="15035">MTEIVLGAQRISSRMPLAASAAIAMILLDSSRLSPTILADICGGSRFPSSDRLLFQLILLAPGPMSLLGMAALTFPLAARPLWQGSLAFAAAMMLSLPLTILCCRAATAIAVPAALHSSAIAHLCSAFLGAWLVRITFSAPVGKC</sequence>
<organism evidence="2 3">
    <name type="scientific">Rhizorhabdus dicambivorans</name>
    <dbReference type="NCBI Taxonomy" id="1850238"/>
    <lineage>
        <taxon>Bacteria</taxon>
        <taxon>Pseudomonadati</taxon>
        <taxon>Pseudomonadota</taxon>
        <taxon>Alphaproteobacteria</taxon>
        <taxon>Sphingomonadales</taxon>
        <taxon>Sphingomonadaceae</taxon>
        <taxon>Rhizorhabdus</taxon>
    </lineage>
</organism>
<keyword evidence="1" id="KW-0812">Transmembrane</keyword>
<evidence type="ECO:0000256" key="1">
    <source>
        <dbReference type="SAM" id="Phobius"/>
    </source>
</evidence>
<protein>
    <submittedName>
        <fullName evidence="2">Uncharacterized protein</fullName>
    </submittedName>
</protein>
<dbReference type="AlphaFoldDB" id="A0A2A4FYJ3"/>
<evidence type="ECO:0000313" key="3">
    <source>
        <dbReference type="Proteomes" id="UP000218934"/>
    </source>
</evidence>
<comment type="caution">
    <text evidence="2">The sequence shown here is derived from an EMBL/GenBank/DDBJ whole genome shotgun (WGS) entry which is preliminary data.</text>
</comment>
<keyword evidence="3" id="KW-1185">Reference proteome</keyword>
<reference evidence="2 3" key="1">
    <citation type="submission" date="2017-09" db="EMBL/GenBank/DDBJ databases">
        <title>The Catabolism of 3,6-Dichlorosalicylic acid is Initiated by the Cytochrome P450 Monooxygenase DsmABC in Rhizorhabdus dicambivorans Ndbn-20.</title>
        <authorList>
            <person name="Na L."/>
        </authorList>
    </citation>
    <scope>NUCLEOTIDE SEQUENCE [LARGE SCALE GENOMIC DNA]</scope>
    <source>
        <strain evidence="2 3">Ndbn-20m</strain>
    </source>
</reference>
<dbReference type="KEGG" id="rdi:CMV14_06915"/>
<accession>A0A2A4FYJ3</accession>
<name>A0A2A4FYJ3_9SPHN</name>
<feature type="transmembrane region" description="Helical" evidence="1">
    <location>
        <begin position="87"/>
        <end position="108"/>
    </location>
</feature>
<keyword evidence="1" id="KW-0472">Membrane</keyword>
<dbReference type="EMBL" id="NWUF01000007">
    <property type="protein sequence ID" value="PCE42574.1"/>
    <property type="molecule type" value="Genomic_DNA"/>
</dbReference>
<dbReference type="RefSeq" id="WP_066960680.1">
    <property type="nucleotide sequence ID" value="NZ_CP023449.1"/>
</dbReference>